<dbReference type="VEuPathDB" id="TrichDB:TRFO_37994"/>
<name>A0A1J4JAZ9_9EUKA</name>
<dbReference type="PANTHER" id="PTHR24159:SF5">
    <property type="entry name" value="ANK_REP_REGION DOMAIN-CONTAINING PROTEIN"/>
    <property type="match status" value="1"/>
</dbReference>
<gene>
    <name evidence="1" type="ORF">TRFO_37994</name>
</gene>
<protein>
    <recommendedName>
        <fullName evidence="3">DUF3447 domain-containing protein</fullName>
    </recommendedName>
</protein>
<keyword evidence="2" id="KW-1185">Reference proteome</keyword>
<proteinExistence type="predicted"/>
<dbReference type="PANTHER" id="PTHR24159">
    <property type="match status" value="1"/>
</dbReference>
<dbReference type="EMBL" id="MLAK01001216">
    <property type="protein sequence ID" value="OHS95841.1"/>
    <property type="molecule type" value="Genomic_DNA"/>
</dbReference>
<comment type="caution">
    <text evidence="1">The sequence shown here is derived from an EMBL/GenBank/DDBJ whole genome shotgun (WGS) entry which is preliminary data.</text>
</comment>
<dbReference type="Proteomes" id="UP000179807">
    <property type="component" value="Unassembled WGS sequence"/>
</dbReference>
<reference evidence="1" key="1">
    <citation type="submission" date="2016-10" db="EMBL/GenBank/DDBJ databases">
        <authorList>
            <person name="Benchimol M."/>
            <person name="Almeida L.G."/>
            <person name="Vasconcelos A.T."/>
            <person name="Perreira-Neves A."/>
            <person name="Rosa I.A."/>
            <person name="Tasca T."/>
            <person name="Bogo M.R."/>
            <person name="de Souza W."/>
        </authorList>
    </citation>
    <scope>NUCLEOTIDE SEQUENCE [LARGE SCALE GENOMIC DNA]</scope>
    <source>
        <strain evidence="1">K</strain>
    </source>
</reference>
<accession>A0A1J4JAZ9</accession>
<dbReference type="AlphaFoldDB" id="A0A1J4JAZ9"/>
<dbReference type="SUPFAM" id="SSF48403">
    <property type="entry name" value="Ankyrin repeat"/>
    <property type="match status" value="1"/>
</dbReference>
<sequence>MSSFLCKKYSFKFDIYLKSGESELDASYDCENDEFVLINNLFNYKRVFLTSNNIDFLEYSADFLGIPKLTKKVKKFREQYHLTVENPILTDLQNIQQKLFNIENEDDIIEFSILYSDIKYAASISHLLLSAFFSRPIKTDLYLKLLTQNTFMNNLKICSKNKSNNETKNEDFIDCFKKIISHQRARKSRFIDYLYHLYNENENLMNLNYRLNKKIDAYFPYDFNKSYPDEIVDFFLIDDPIKEIIKNDEIDAFQSYLSSSNIDINHKLFNPIGSFINFSAFYSSIKIFKFLFLNNATINQRTFDFAAAGGNIEIVHLCQQKLNLSFASIINYTIMFHRHELFEWIVSNHTKLLSLRNSCCTKTIFENQYITQEFIKCKQCQSNQFECCCYYCSKRCHYDHIINKNDLPDNPSDSNNGNYGYRPKVKIGLCFCDDDCHISDELLFEERKTFIAVDNLVSHCIAHSSIYALNVLLDNGMQLSKCWHYPPAHAILLKNYLLGNLLIHLSSLNPYINASFTLDTLIEYPILFAIGGNKYLRNYPAVKKQIDKAWPERDRILNHPLS</sequence>
<evidence type="ECO:0000313" key="1">
    <source>
        <dbReference type="EMBL" id="OHS95841.1"/>
    </source>
</evidence>
<dbReference type="GeneID" id="94846470"/>
<evidence type="ECO:0000313" key="2">
    <source>
        <dbReference type="Proteomes" id="UP000179807"/>
    </source>
</evidence>
<evidence type="ECO:0008006" key="3">
    <source>
        <dbReference type="Google" id="ProtNLM"/>
    </source>
</evidence>
<organism evidence="1 2">
    <name type="scientific">Tritrichomonas foetus</name>
    <dbReference type="NCBI Taxonomy" id="1144522"/>
    <lineage>
        <taxon>Eukaryota</taxon>
        <taxon>Metamonada</taxon>
        <taxon>Parabasalia</taxon>
        <taxon>Tritrichomonadida</taxon>
        <taxon>Tritrichomonadidae</taxon>
        <taxon>Tritrichomonas</taxon>
    </lineage>
</organism>
<dbReference type="RefSeq" id="XP_068348978.1">
    <property type="nucleotide sequence ID" value="XM_068511766.1"/>
</dbReference>
<dbReference type="InterPro" id="IPR036770">
    <property type="entry name" value="Ankyrin_rpt-contain_sf"/>
</dbReference>